<dbReference type="RefSeq" id="WP_105515260.1">
    <property type="nucleotide sequence ID" value="NZ_PVEP01000005.1"/>
</dbReference>
<protein>
    <recommendedName>
        <fullName evidence="3">BppU N-terminal domain-containing protein</fullName>
    </recommendedName>
</protein>
<accession>A0A2S8S6P8</accession>
<evidence type="ECO:0000313" key="1">
    <source>
        <dbReference type="EMBL" id="PQV56418.1"/>
    </source>
</evidence>
<reference evidence="1 2" key="1">
    <citation type="submission" date="2018-02" db="EMBL/GenBank/DDBJ databases">
        <title>Genomic Encyclopedia of Archaeal and Bacterial Type Strains, Phase II (KMG-II): from individual species to whole genera.</title>
        <authorList>
            <person name="Goeker M."/>
        </authorList>
    </citation>
    <scope>NUCLEOTIDE SEQUENCE [LARGE SCALE GENOMIC DNA]</scope>
    <source>
        <strain evidence="1 2">DSM 18921</strain>
    </source>
</reference>
<name>A0A2S8S6P8_9RHOB</name>
<evidence type="ECO:0000313" key="2">
    <source>
        <dbReference type="Proteomes" id="UP000238338"/>
    </source>
</evidence>
<organism evidence="1 2">
    <name type="scientific">Albidovulum denitrificans</name>
    <dbReference type="NCBI Taxonomy" id="404881"/>
    <lineage>
        <taxon>Bacteria</taxon>
        <taxon>Pseudomonadati</taxon>
        <taxon>Pseudomonadota</taxon>
        <taxon>Alphaproteobacteria</taxon>
        <taxon>Rhodobacterales</taxon>
        <taxon>Paracoccaceae</taxon>
        <taxon>Albidovulum</taxon>
    </lineage>
</organism>
<dbReference type="EMBL" id="PVEP01000005">
    <property type="protein sequence ID" value="PQV56418.1"/>
    <property type="molecule type" value="Genomic_DNA"/>
</dbReference>
<evidence type="ECO:0008006" key="3">
    <source>
        <dbReference type="Google" id="ProtNLM"/>
    </source>
</evidence>
<gene>
    <name evidence="1" type="ORF">LX70_02684</name>
</gene>
<dbReference type="Proteomes" id="UP000238338">
    <property type="component" value="Unassembled WGS sequence"/>
</dbReference>
<keyword evidence="2" id="KW-1185">Reference proteome</keyword>
<dbReference type="AlphaFoldDB" id="A0A2S8S6P8"/>
<comment type="caution">
    <text evidence="1">The sequence shown here is derived from an EMBL/GenBank/DDBJ whole genome shotgun (WGS) entry which is preliminary data.</text>
</comment>
<proteinExistence type="predicted"/>
<sequence length="103" mass="10829">MQFEIKQGEDLVIDFTRRDAAGVPVDISGDTITSKVAMRDFSGDLTTAKVNAAAGQGRLTASAAETATWPAATLEADVKFDGGAGQVRKSKTFRIKVTKGPTP</sequence>